<sequence>MISVEEIMGHPIPEGAQVYRSGDAVAVVLPLANPSQFEVHCAAAPCFRGKRSLDAFRALISDFWLDHPEAHELIGVMPIENRPARGNAARLGFNRFLMGYLPWGNGEKRLAAAYRLKRVSQ</sequence>
<dbReference type="EMBL" id="QYAZ01000002">
    <property type="protein sequence ID" value="KAB8122454.1"/>
    <property type="molecule type" value="Genomic_DNA"/>
</dbReference>
<reference evidence="1 2" key="1">
    <citation type="submission" date="2018-09" db="EMBL/GenBank/DDBJ databases">
        <title>Genome sequence and characterization of the bcs clusters for the production of nanocellulose from the low pH resistant strain Komagataeibacter medellinensis ID13488.</title>
        <authorList>
            <person name="Hernandez-Arriaga A.M."/>
            <person name="Del Cerro C."/>
            <person name="Urbina L."/>
            <person name="Eceiza A."/>
            <person name="Retegi A."/>
            <person name="Prieto M.A."/>
        </authorList>
    </citation>
    <scope>NUCLEOTIDE SEQUENCE [LARGE SCALE GENOMIC DNA]</scope>
    <source>
        <strain evidence="1 2">ID13488</strain>
    </source>
</reference>
<evidence type="ECO:0008006" key="3">
    <source>
        <dbReference type="Google" id="ProtNLM"/>
    </source>
</evidence>
<proteinExistence type="predicted"/>
<dbReference type="Proteomes" id="UP000427842">
    <property type="component" value="Unassembled WGS sequence"/>
</dbReference>
<accession>A0ABQ6VR77</accession>
<dbReference type="RefSeq" id="WP_153472404.1">
    <property type="nucleotide sequence ID" value="NZ_QYAZ01000002.1"/>
</dbReference>
<name>A0ABQ6VR77_9PROT</name>
<evidence type="ECO:0000313" key="1">
    <source>
        <dbReference type="EMBL" id="KAB8122454.1"/>
    </source>
</evidence>
<protein>
    <recommendedName>
        <fullName evidence="3">N-acetyltransferase domain-containing protein</fullName>
    </recommendedName>
</protein>
<gene>
    <name evidence="1" type="ORF">D3W54_14785</name>
</gene>
<evidence type="ECO:0000313" key="2">
    <source>
        <dbReference type="Proteomes" id="UP000427842"/>
    </source>
</evidence>
<keyword evidence="2" id="KW-1185">Reference proteome</keyword>
<organism evidence="1 2">
    <name type="scientific">Komagataeibacter medellinensis</name>
    <dbReference type="NCBI Taxonomy" id="1177712"/>
    <lineage>
        <taxon>Bacteria</taxon>
        <taxon>Pseudomonadati</taxon>
        <taxon>Pseudomonadota</taxon>
        <taxon>Alphaproteobacteria</taxon>
        <taxon>Acetobacterales</taxon>
        <taxon>Acetobacteraceae</taxon>
        <taxon>Komagataeibacter</taxon>
    </lineage>
</organism>
<comment type="caution">
    <text evidence="1">The sequence shown here is derived from an EMBL/GenBank/DDBJ whole genome shotgun (WGS) entry which is preliminary data.</text>
</comment>